<dbReference type="AlphaFoldDB" id="A0A975AT64"/>
<dbReference type="FunFam" id="1.10.10.60:FF:000141">
    <property type="entry name" value="TetR family transcriptional regulator"/>
    <property type="match status" value="1"/>
</dbReference>
<keyword evidence="1" id="KW-0805">Transcription regulation</keyword>
<gene>
    <name evidence="7" type="ORF">I8J32_006425</name>
</gene>
<evidence type="ECO:0000256" key="2">
    <source>
        <dbReference type="ARBA" id="ARBA00023125"/>
    </source>
</evidence>
<evidence type="ECO:0000256" key="5">
    <source>
        <dbReference type="SAM" id="MobiDB-lite"/>
    </source>
</evidence>
<dbReference type="EMBL" id="CP071518">
    <property type="protein sequence ID" value="QSX79492.1"/>
    <property type="molecule type" value="Genomic_DNA"/>
</dbReference>
<feature type="domain" description="HTH tetR-type" evidence="6">
    <location>
        <begin position="23"/>
        <end position="83"/>
    </location>
</feature>
<feature type="compositionally biased region" description="Pro residues" evidence="5">
    <location>
        <begin position="7"/>
        <end position="17"/>
    </location>
</feature>
<dbReference type="GO" id="GO:0000976">
    <property type="term" value="F:transcription cis-regulatory region binding"/>
    <property type="evidence" value="ECO:0007669"/>
    <property type="project" value="TreeGrafter"/>
</dbReference>
<accession>A0A975AT64</accession>
<protein>
    <submittedName>
        <fullName evidence="7">TetR/AcrR family transcriptional regulator</fullName>
    </submittedName>
</protein>
<evidence type="ECO:0000313" key="8">
    <source>
        <dbReference type="Proteomes" id="UP000639274"/>
    </source>
</evidence>
<evidence type="ECO:0000256" key="4">
    <source>
        <dbReference type="PROSITE-ProRule" id="PRU00335"/>
    </source>
</evidence>
<dbReference type="Pfam" id="PF00440">
    <property type="entry name" value="TetR_N"/>
    <property type="match status" value="1"/>
</dbReference>
<keyword evidence="2 4" id="KW-0238">DNA-binding</keyword>
<evidence type="ECO:0000256" key="1">
    <source>
        <dbReference type="ARBA" id="ARBA00023015"/>
    </source>
</evidence>
<dbReference type="PRINTS" id="PR00455">
    <property type="entry name" value="HTHTETR"/>
</dbReference>
<dbReference type="InterPro" id="IPR039536">
    <property type="entry name" value="TetR_C_Proteobacteria"/>
</dbReference>
<sequence length="232" mass="25080">MSSTPSKTPPPPRPSGPGRPKDLGKRAAILEAAKRMFVSHGFEGVSMDQIAAEAGVSKLTVYSHFGDKEALFSEAISAKCEEQLSTGLFAIDADTPLRERLLEIGRGFFALIASEEALAIHRVVTTQPPPAKLGQLFWDAGPRRVQEAFEGFLREEVAAGALEVPDVHRAASQFFCLLKGELHMRLLCGCNAGFAAEEVEAHVQGTIDMFLRAYARPGDPPAAVAPARSRRR</sequence>
<evidence type="ECO:0000259" key="6">
    <source>
        <dbReference type="PROSITE" id="PS50977"/>
    </source>
</evidence>
<dbReference type="PROSITE" id="PS50977">
    <property type="entry name" value="HTH_TETR_2"/>
    <property type="match status" value="1"/>
</dbReference>
<dbReference type="InterPro" id="IPR001647">
    <property type="entry name" value="HTH_TetR"/>
</dbReference>
<feature type="region of interest" description="Disordered" evidence="5">
    <location>
        <begin position="1"/>
        <end position="23"/>
    </location>
</feature>
<evidence type="ECO:0000256" key="3">
    <source>
        <dbReference type="ARBA" id="ARBA00023163"/>
    </source>
</evidence>
<dbReference type="Proteomes" id="UP000639274">
    <property type="component" value="Chromosome"/>
</dbReference>
<dbReference type="SUPFAM" id="SSF46689">
    <property type="entry name" value="Homeodomain-like"/>
    <property type="match status" value="1"/>
</dbReference>
<feature type="DNA-binding region" description="H-T-H motif" evidence="4">
    <location>
        <begin position="46"/>
        <end position="65"/>
    </location>
</feature>
<organism evidence="7 8">
    <name type="scientific">Agrilutibacter solisilvae</name>
    <dbReference type="NCBI Taxonomy" id="2763317"/>
    <lineage>
        <taxon>Bacteria</taxon>
        <taxon>Pseudomonadati</taxon>
        <taxon>Pseudomonadota</taxon>
        <taxon>Gammaproteobacteria</taxon>
        <taxon>Lysobacterales</taxon>
        <taxon>Lysobacteraceae</taxon>
        <taxon>Agrilutibacter</taxon>
    </lineage>
</organism>
<dbReference type="RefSeq" id="WP_200616082.1">
    <property type="nucleotide sequence ID" value="NZ_CP071518.1"/>
</dbReference>
<dbReference type="InterPro" id="IPR009057">
    <property type="entry name" value="Homeodomain-like_sf"/>
</dbReference>
<keyword evidence="3" id="KW-0804">Transcription</keyword>
<dbReference type="KEGG" id="lsf:I8J32_006425"/>
<dbReference type="Pfam" id="PF14246">
    <property type="entry name" value="TetR_C_7"/>
    <property type="match status" value="1"/>
</dbReference>
<dbReference type="PANTHER" id="PTHR30055">
    <property type="entry name" value="HTH-TYPE TRANSCRIPTIONAL REGULATOR RUTR"/>
    <property type="match status" value="1"/>
</dbReference>
<dbReference type="GO" id="GO:0003700">
    <property type="term" value="F:DNA-binding transcription factor activity"/>
    <property type="evidence" value="ECO:0007669"/>
    <property type="project" value="TreeGrafter"/>
</dbReference>
<proteinExistence type="predicted"/>
<evidence type="ECO:0000313" key="7">
    <source>
        <dbReference type="EMBL" id="QSX79492.1"/>
    </source>
</evidence>
<dbReference type="Gene3D" id="1.10.10.60">
    <property type="entry name" value="Homeodomain-like"/>
    <property type="match status" value="1"/>
</dbReference>
<keyword evidence="8" id="KW-1185">Reference proteome</keyword>
<reference evidence="7 8" key="1">
    <citation type="submission" date="2021-03" db="EMBL/GenBank/DDBJ databases">
        <title>Lysobacter sp. nov. isolated from soil of gangwondo yeongwol, south Korea.</title>
        <authorList>
            <person name="Kim K.R."/>
            <person name="Kim K.H."/>
            <person name="Jeon C.O."/>
        </authorList>
    </citation>
    <scope>NUCLEOTIDE SEQUENCE [LARGE SCALE GENOMIC DNA]</scope>
    <source>
        <strain evidence="7 8">R19</strain>
    </source>
</reference>
<dbReference type="Gene3D" id="1.10.357.10">
    <property type="entry name" value="Tetracycline Repressor, domain 2"/>
    <property type="match status" value="1"/>
</dbReference>
<dbReference type="PANTHER" id="PTHR30055:SF146">
    <property type="entry name" value="HTH-TYPE TRANSCRIPTIONAL DUAL REGULATOR CECR"/>
    <property type="match status" value="1"/>
</dbReference>
<dbReference type="InterPro" id="IPR050109">
    <property type="entry name" value="HTH-type_TetR-like_transc_reg"/>
</dbReference>
<name>A0A975AT64_9GAMM</name>